<keyword evidence="2 7" id="KW-0813">Transport</keyword>
<gene>
    <name evidence="9" type="ORF">SAMN05216378_3941</name>
</gene>
<dbReference type="GO" id="GO:0005886">
    <property type="term" value="C:plasma membrane"/>
    <property type="evidence" value="ECO:0007669"/>
    <property type="project" value="UniProtKB-SubCell"/>
</dbReference>
<dbReference type="AlphaFoldDB" id="A0A1I2D4P1"/>
<dbReference type="RefSeq" id="WP_091188142.1">
    <property type="nucleotide sequence ID" value="NZ_FOMT01000004.1"/>
</dbReference>
<dbReference type="OrthoDB" id="9810086at2"/>
<evidence type="ECO:0000256" key="6">
    <source>
        <dbReference type="ARBA" id="ARBA00023136"/>
    </source>
</evidence>
<evidence type="ECO:0000256" key="4">
    <source>
        <dbReference type="ARBA" id="ARBA00022692"/>
    </source>
</evidence>
<sequence length="292" mass="32872">MYQKTLGYRAFSVFNYLILSLAGLLCIIPIVHILAISFSASAPANAHLVGMWPVDFNTESYTKTMNNPNFLRAFWISIGRTALGASITLAVITLGGYALSKDTTAFKSRSRYAWYFVFTMWFSGGTIPLYIVIRNLNMMNTIWSLVLPGAVAVFNMILLMNFFRATPKELEEAAFIDGAGHFSILFRVYLPLAMPALATMSLFTIVGNWNAWFDALLYINDYRNYPLATFLQTVIVQQDFSKLNPDVNELKNISQRTVKAAQIFIGMLPVLLVYPFLQRFFVKGIVLGAVKE</sequence>
<dbReference type="InterPro" id="IPR000515">
    <property type="entry name" value="MetI-like"/>
</dbReference>
<accession>A0A1I2D4P1</accession>
<evidence type="ECO:0000256" key="1">
    <source>
        <dbReference type="ARBA" id="ARBA00004651"/>
    </source>
</evidence>
<keyword evidence="10" id="KW-1185">Reference proteome</keyword>
<proteinExistence type="inferred from homology"/>
<dbReference type="STRING" id="1045775.SAMN05216378_3941"/>
<dbReference type="EMBL" id="FOMT01000004">
    <property type="protein sequence ID" value="SFE75033.1"/>
    <property type="molecule type" value="Genomic_DNA"/>
</dbReference>
<keyword evidence="6 7" id="KW-0472">Membrane</keyword>
<dbReference type="PANTHER" id="PTHR43744">
    <property type="entry name" value="ABC TRANSPORTER PERMEASE PROTEIN MG189-RELATED-RELATED"/>
    <property type="match status" value="1"/>
</dbReference>
<evidence type="ECO:0000313" key="10">
    <source>
        <dbReference type="Proteomes" id="UP000198855"/>
    </source>
</evidence>
<evidence type="ECO:0000313" key="9">
    <source>
        <dbReference type="EMBL" id="SFE75033.1"/>
    </source>
</evidence>
<dbReference type="InterPro" id="IPR035906">
    <property type="entry name" value="MetI-like_sf"/>
</dbReference>
<feature type="transmembrane region" description="Helical" evidence="7">
    <location>
        <begin position="70"/>
        <end position="100"/>
    </location>
</feature>
<feature type="transmembrane region" description="Helical" evidence="7">
    <location>
        <begin position="145"/>
        <end position="163"/>
    </location>
</feature>
<keyword evidence="3" id="KW-1003">Cell membrane</keyword>
<evidence type="ECO:0000256" key="2">
    <source>
        <dbReference type="ARBA" id="ARBA00022448"/>
    </source>
</evidence>
<comment type="similarity">
    <text evidence="7">Belongs to the binding-protein-dependent transport system permease family.</text>
</comment>
<dbReference type="GO" id="GO:0055085">
    <property type="term" value="P:transmembrane transport"/>
    <property type="evidence" value="ECO:0007669"/>
    <property type="project" value="InterPro"/>
</dbReference>
<dbReference type="PANTHER" id="PTHR43744:SF9">
    <property type="entry name" value="POLYGALACTURONAN_RHAMNOGALACTURONAN TRANSPORT SYSTEM PERMEASE PROTEIN YTCP"/>
    <property type="match status" value="1"/>
</dbReference>
<evidence type="ECO:0000256" key="3">
    <source>
        <dbReference type="ARBA" id="ARBA00022475"/>
    </source>
</evidence>
<evidence type="ECO:0000256" key="7">
    <source>
        <dbReference type="RuleBase" id="RU363032"/>
    </source>
</evidence>
<dbReference type="CDD" id="cd06261">
    <property type="entry name" value="TM_PBP2"/>
    <property type="match status" value="1"/>
</dbReference>
<organism evidence="9 10">
    <name type="scientific">Paenibacillus catalpae</name>
    <dbReference type="NCBI Taxonomy" id="1045775"/>
    <lineage>
        <taxon>Bacteria</taxon>
        <taxon>Bacillati</taxon>
        <taxon>Bacillota</taxon>
        <taxon>Bacilli</taxon>
        <taxon>Bacillales</taxon>
        <taxon>Paenibacillaceae</taxon>
        <taxon>Paenibacillus</taxon>
    </lineage>
</organism>
<comment type="subcellular location">
    <subcellularLocation>
        <location evidence="1 7">Cell membrane</location>
        <topology evidence="1 7">Multi-pass membrane protein</topology>
    </subcellularLocation>
</comment>
<dbReference type="Pfam" id="PF00528">
    <property type="entry name" value="BPD_transp_1"/>
    <property type="match status" value="1"/>
</dbReference>
<keyword evidence="4 7" id="KW-0812">Transmembrane</keyword>
<feature type="transmembrane region" description="Helical" evidence="7">
    <location>
        <begin position="260"/>
        <end position="277"/>
    </location>
</feature>
<dbReference type="PROSITE" id="PS50928">
    <property type="entry name" value="ABC_TM1"/>
    <property type="match status" value="1"/>
</dbReference>
<reference evidence="10" key="1">
    <citation type="submission" date="2016-10" db="EMBL/GenBank/DDBJ databases">
        <authorList>
            <person name="Varghese N."/>
            <person name="Submissions S."/>
        </authorList>
    </citation>
    <scope>NUCLEOTIDE SEQUENCE [LARGE SCALE GENOMIC DNA]</scope>
    <source>
        <strain evidence="10">CGMCC 1.10784</strain>
    </source>
</reference>
<feature type="domain" description="ABC transmembrane type-1" evidence="8">
    <location>
        <begin position="74"/>
        <end position="277"/>
    </location>
</feature>
<feature type="transmembrane region" description="Helical" evidence="7">
    <location>
        <begin position="184"/>
        <end position="206"/>
    </location>
</feature>
<evidence type="ECO:0000256" key="5">
    <source>
        <dbReference type="ARBA" id="ARBA00022989"/>
    </source>
</evidence>
<feature type="transmembrane region" description="Helical" evidence="7">
    <location>
        <begin position="112"/>
        <end position="133"/>
    </location>
</feature>
<dbReference type="Proteomes" id="UP000198855">
    <property type="component" value="Unassembled WGS sequence"/>
</dbReference>
<dbReference type="Gene3D" id="1.10.3720.10">
    <property type="entry name" value="MetI-like"/>
    <property type="match status" value="1"/>
</dbReference>
<keyword evidence="5 7" id="KW-1133">Transmembrane helix</keyword>
<name>A0A1I2D4P1_9BACL</name>
<evidence type="ECO:0000259" key="8">
    <source>
        <dbReference type="PROSITE" id="PS50928"/>
    </source>
</evidence>
<dbReference type="SUPFAM" id="SSF161098">
    <property type="entry name" value="MetI-like"/>
    <property type="match status" value="1"/>
</dbReference>
<protein>
    <submittedName>
        <fullName evidence="9">Putative aldouronate transport system permease protein</fullName>
    </submittedName>
</protein>